<comment type="caution">
    <text evidence="2">The sequence shown here is derived from an EMBL/GenBank/DDBJ whole genome shotgun (WGS) entry which is preliminary data.</text>
</comment>
<dbReference type="InterPro" id="IPR041413">
    <property type="entry name" value="MLTR_LBD"/>
</dbReference>
<dbReference type="CDD" id="cd00093">
    <property type="entry name" value="HTH_XRE"/>
    <property type="match status" value="1"/>
</dbReference>
<dbReference type="PANTHER" id="PTHR35010">
    <property type="entry name" value="BLL4672 PROTEIN-RELATED"/>
    <property type="match status" value="1"/>
</dbReference>
<dbReference type="PANTHER" id="PTHR35010:SF2">
    <property type="entry name" value="BLL4672 PROTEIN"/>
    <property type="match status" value="1"/>
</dbReference>
<evidence type="ECO:0000259" key="1">
    <source>
        <dbReference type="PROSITE" id="PS50943"/>
    </source>
</evidence>
<name>A0ABV2QC03_9BURK</name>
<dbReference type="Proteomes" id="UP001549320">
    <property type="component" value="Unassembled WGS sequence"/>
</dbReference>
<dbReference type="SUPFAM" id="SSF47413">
    <property type="entry name" value="lambda repressor-like DNA-binding domains"/>
    <property type="match status" value="1"/>
</dbReference>
<evidence type="ECO:0000313" key="2">
    <source>
        <dbReference type="EMBL" id="MET4578098.1"/>
    </source>
</evidence>
<dbReference type="SMART" id="SM00530">
    <property type="entry name" value="HTH_XRE"/>
    <property type="match status" value="1"/>
</dbReference>
<keyword evidence="3" id="KW-1185">Reference proteome</keyword>
<dbReference type="InterPro" id="IPR001387">
    <property type="entry name" value="Cro/C1-type_HTH"/>
</dbReference>
<organism evidence="2 3">
    <name type="scientific">Ottowia thiooxydans</name>
    <dbReference type="NCBI Taxonomy" id="219182"/>
    <lineage>
        <taxon>Bacteria</taxon>
        <taxon>Pseudomonadati</taxon>
        <taxon>Pseudomonadota</taxon>
        <taxon>Betaproteobacteria</taxon>
        <taxon>Burkholderiales</taxon>
        <taxon>Comamonadaceae</taxon>
        <taxon>Ottowia</taxon>
    </lineage>
</organism>
<dbReference type="PROSITE" id="PS50943">
    <property type="entry name" value="HTH_CROC1"/>
    <property type="match status" value="1"/>
</dbReference>
<gene>
    <name evidence="2" type="ORF">ABIE13_003214</name>
</gene>
<dbReference type="RefSeq" id="WP_354445058.1">
    <property type="nucleotide sequence ID" value="NZ_JBEPSH010000006.1"/>
</dbReference>
<accession>A0ABV2QC03</accession>
<dbReference type="EMBL" id="JBEPSH010000006">
    <property type="protein sequence ID" value="MET4578098.1"/>
    <property type="molecule type" value="Genomic_DNA"/>
</dbReference>
<evidence type="ECO:0000313" key="3">
    <source>
        <dbReference type="Proteomes" id="UP001549320"/>
    </source>
</evidence>
<dbReference type="InterPro" id="IPR010982">
    <property type="entry name" value="Lambda_DNA-bd_dom_sf"/>
</dbReference>
<sequence>MSEILPLRKNALGDFLRARRAEVRPTEVGLPLGVNARRVPGLRREEVAQLAGISSDYYNRLEQGRLMPSAPVLAAIGRGLKLDTDQTAYLRRLVQGAPHGSVSRPLQTVGPQTARLIALLGPVSVVVFGRCLDVLGWNAVAAELLGDFSACPANERNFIRMAFLDPGVRARYVDWETSGRQCVAYLRMDMARYPDDARLNALVSELSEKDADFRTWWTSHQVAIPSCGQKSVMHPVVGQLTLDWQMLGCAEDPDQMIYIMSAPSGQPAANVLAGWQNR</sequence>
<dbReference type="Gene3D" id="3.30.450.180">
    <property type="match status" value="1"/>
</dbReference>
<feature type="domain" description="HTH cro/C1-type" evidence="1">
    <location>
        <begin position="35"/>
        <end position="87"/>
    </location>
</feature>
<protein>
    <submittedName>
        <fullName evidence="2">Transcriptional regulator with XRE-family HTH domain</fullName>
    </submittedName>
</protein>
<dbReference type="Gene3D" id="1.10.260.40">
    <property type="entry name" value="lambda repressor-like DNA-binding domains"/>
    <property type="match status" value="1"/>
</dbReference>
<dbReference type="Pfam" id="PF17765">
    <property type="entry name" value="MLTR_LBD"/>
    <property type="match status" value="1"/>
</dbReference>
<reference evidence="2 3" key="1">
    <citation type="submission" date="2024-06" db="EMBL/GenBank/DDBJ databases">
        <title>Sorghum-associated microbial communities from plants grown in Nebraska, USA.</title>
        <authorList>
            <person name="Schachtman D."/>
        </authorList>
    </citation>
    <scope>NUCLEOTIDE SEQUENCE [LARGE SCALE GENOMIC DNA]</scope>
    <source>
        <strain evidence="2 3">2709</strain>
    </source>
</reference>
<proteinExistence type="predicted"/>
<dbReference type="Pfam" id="PF13560">
    <property type="entry name" value="HTH_31"/>
    <property type="match status" value="1"/>
</dbReference>